<dbReference type="Pfam" id="PF01262">
    <property type="entry name" value="AlaDh_PNT_C"/>
    <property type="match status" value="1"/>
</dbReference>
<keyword evidence="17" id="KW-1185">Reference proteome</keyword>
<evidence type="ECO:0000256" key="9">
    <source>
        <dbReference type="ARBA" id="ARBA00022989"/>
    </source>
</evidence>
<dbReference type="NCBIfam" id="TIGR00561">
    <property type="entry name" value="pntA"/>
    <property type="match status" value="1"/>
</dbReference>
<dbReference type="Proteomes" id="UP000247409">
    <property type="component" value="Unassembled WGS sequence"/>
</dbReference>
<feature type="transmembrane region" description="Helical" evidence="13">
    <location>
        <begin position="622"/>
        <end position="642"/>
    </location>
</feature>
<evidence type="ECO:0000256" key="3">
    <source>
        <dbReference type="ARBA" id="ARBA00022475"/>
    </source>
</evidence>
<accession>A0A2V3J4S1</accession>
<dbReference type="PANTHER" id="PTHR10160:SF19">
    <property type="entry name" value="PROTON-TRANSLOCATING NAD(P)(+) TRANSHYDROGENASE"/>
    <property type="match status" value="1"/>
</dbReference>
<feature type="transmembrane region" description="Helical" evidence="13">
    <location>
        <begin position="831"/>
        <end position="850"/>
    </location>
</feature>
<dbReference type="CDD" id="cd05304">
    <property type="entry name" value="Rubrum_tdh"/>
    <property type="match status" value="1"/>
</dbReference>
<dbReference type="SUPFAM" id="SSF52467">
    <property type="entry name" value="DHS-like NAD/FAD-binding domain"/>
    <property type="match status" value="1"/>
</dbReference>
<feature type="transmembrane region" description="Helical" evidence="13">
    <location>
        <begin position="753"/>
        <end position="770"/>
    </location>
</feature>
<keyword evidence="4" id="KW-0997">Cell inner membrane</keyword>
<dbReference type="GO" id="GO:0006740">
    <property type="term" value="P:NADPH regeneration"/>
    <property type="evidence" value="ECO:0007669"/>
    <property type="project" value="TreeGrafter"/>
</dbReference>
<comment type="subcellular location">
    <subcellularLocation>
        <location evidence="1">Cell inner membrane</location>
        <topology evidence="1">Multi-pass membrane protein</topology>
    </subcellularLocation>
</comment>
<evidence type="ECO:0000256" key="8">
    <source>
        <dbReference type="ARBA" id="ARBA00022967"/>
    </source>
</evidence>
<keyword evidence="11 13" id="KW-0472">Membrane</keyword>
<keyword evidence="6" id="KW-0547">Nucleotide-binding</keyword>
<evidence type="ECO:0000256" key="7">
    <source>
        <dbReference type="ARBA" id="ARBA00022857"/>
    </source>
</evidence>
<dbReference type="GO" id="GO:0005886">
    <property type="term" value="C:plasma membrane"/>
    <property type="evidence" value="ECO:0007669"/>
    <property type="project" value="UniProtKB-SubCell"/>
</dbReference>
<dbReference type="Pfam" id="PF05222">
    <property type="entry name" value="AlaDh_PNT_N"/>
    <property type="match status" value="1"/>
</dbReference>
<feature type="domain" description="Alanine dehydrogenase/pyridine nucleotide transhydrogenase NAD(H)-binding" evidence="14">
    <location>
        <begin position="192"/>
        <end position="357"/>
    </location>
</feature>
<proteinExistence type="predicted"/>
<feature type="transmembrane region" description="Helical" evidence="13">
    <location>
        <begin position="648"/>
        <end position="667"/>
    </location>
</feature>
<keyword evidence="3" id="KW-1003">Cell membrane</keyword>
<feature type="transmembrane region" description="Helical" evidence="13">
    <location>
        <begin position="679"/>
        <end position="701"/>
    </location>
</feature>
<dbReference type="SMART" id="SM01002">
    <property type="entry name" value="AlaDh_PNT_C"/>
    <property type="match status" value="1"/>
</dbReference>
<evidence type="ECO:0000313" key="16">
    <source>
        <dbReference type="EMBL" id="PXF49451.1"/>
    </source>
</evidence>
<evidence type="ECO:0000256" key="11">
    <source>
        <dbReference type="ARBA" id="ARBA00023136"/>
    </source>
</evidence>
<dbReference type="NCBIfam" id="NF006942">
    <property type="entry name" value="PRK09424.1"/>
    <property type="match status" value="1"/>
</dbReference>
<dbReference type="GO" id="GO:0008750">
    <property type="term" value="F:proton-translocating NAD(P)+ transhydrogenase activity"/>
    <property type="evidence" value="ECO:0007669"/>
    <property type="project" value="UniProtKB-EC"/>
</dbReference>
<dbReference type="InterPro" id="IPR008143">
    <property type="entry name" value="Ala_DH/PNT_CS2"/>
</dbReference>
<dbReference type="OrthoDB" id="37244at2759"/>
<dbReference type="Gene3D" id="3.40.50.720">
    <property type="entry name" value="NAD(P)-binding Rossmann-like Domain"/>
    <property type="match status" value="2"/>
</dbReference>
<gene>
    <name evidence="16" type="ORF">BWQ96_00767</name>
</gene>
<evidence type="ECO:0000256" key="10">
    <source>
        <dbReference type="ARBA" id="ARBA00023027"/>
    </source>
</evidence>
<comment type="caution">
    <text evidence="16">The sequence shown here is derived from an EMBL/GenBank/DDBJ whole genome shotgun (WGS) entry which is preliminary data.</text>
</comment>
<keyword evidence="5 13" id="KW-0812">Transmembrane</keyword>
<dbReference type="Gene3D" id="3.40.50.1220">
    <property type="entry name" value="TPP-binding domain"/>
    <property type="match status" value="1"/>
</dbReference>
<evidence type="ECO:0000256" key="12">
    <source>
        <dbReference type="ARBA" id="ARBA00048202"/>
    </source>
</evidence>
<evidence type="ECO:0000259" key="14">
    <source>
        <dbReference type="SMART" id="SM01002"/>
    </source>
</evidence>
<dbReference type="EC" id="7.1.1.1" evidence="2"/>
<evidence type="ECO:0000256" key="1">
    <source>
        <dbReference type="ARBA" id="ARBA00004429"/>
    </source>
</evidence>
<feature type="domain" description="Alanine dehydrogenase/pyridine nucleotide transhydrogenase N-terminal" evidence="15">
    <location>
        <begin position="49"/>
        <end position="183"/>
    </location>
</feature>
<evidence type="ECO:0000256" key="13">
    <source>
        <dbReference type="SAM" id="Phobius"/>
    </source>
</evidence>
<keyword evidence="8" id="KW-1278">Translocase</keyword>
<evidence type="ECO:0000313" key="17">
    <source>
        <dbReference type="Proteomes" id="UP000247409"/>
    </source>
</evidence>
<feature type="transmembrane region" description="Helical" evidence="13">
    <location>
        <begin position="776"/>
        <end position="794"/>
    </location>
</feature>
<evidence type="ECO:0000256" key="4">
    <source>
        <dbReference type="ARBA" id="ARBA00022519"/>
    </source>
</evidence>
<keyword evidence="10" id="KW-0520">NAD</keyword>
<protein>
    <recommendedName>
        <fullName evidence="2">proton-translocating NAD(P)(+) transhydrogenase</fullName>
        <ecNumber evidence="2">7.1.1.1</ecNumber>
    </recommendedName>
</protein>
<dbReference type="InterPro" id="IPR024605">
    <property type="entry name" value="NADP_transhyd_a_C"/>
</dbReference>
<dbReference type="GO" id="GO:0050661">
    <property type="term" value="F:NADP binding"/>
    <property type="evidence" value="ECO:0007669"/>
    <property type="project" value="TreeGrafter"/>
</dbReference>
<dbReference type="PANTHER" id="PTHR10160">
    <property type="entry name" value="NAD(P) TRANSHYDROGENASE"/>
    <property type="match status" value="1"/>
</dbReference>
<dbReference type="SMART" id="SM01003">
    <property type="entry name" value="AlaDh_PNT_N"/>
    <property type="match status" value="1"/>
</dbReference>
<reference evidence="16 17" key="1">
    <citation type="journal article" date="2018" name="Mol. Biol. Evol.">
        <title>Analysis of the draft genome of the red seaweed Gracilariopsis chorda provides insights into genome size evolution in Rhodophyta.</title>
        <authorList>
            <person name="Lee J."/>
            <person name="Yang E.C."/>
            <person name="Graf L."/>
            <person name="Yang J.H."/>
            <person name="Qiu H."/>
            <person name="Zel Zion U."/>
            <person name="Chan C.X."/>
            <person name="Stephens T.G."/>
            <person name="Weber A.P.M."/>
            <person name="Boo G.H."/>
            <person name="Boo S.M."/>
            <person name="Kim K.M."/>
            <person name="Shin Y."/>
            <person name="Jung M."/>
            <person name="Lee S.J."/>
            <person name="Yim H.S."/>
            <person name="Lee J.H."/>
            <person name="Bhattacharya D."/>
            <person name="Yoon H.S."/>
        </authorList>
    </citation>
    <scope>NUCLEOTIDE SEQUENCE [LARGE SCALE GENOMIC DNA]</scope>
    <source>
        <strain evidence="16 17">SKKU-2015</strain>
        <tissue evidence="16">Whole body</tissue>
    </source>
</reference>
<dbReference type="InterPro" id="IPR026255">
    <property type="entry name" value="NADP_transhyd_a"/>
</dbReference>
<sequence length="1057" mass="108676">MYAPRSVLWRPTRLLCNLHLRLSSSSSQPVPKAATAVKSAIPYAKLSVGITKENRSEARVALTPASVAKLKNAGLRSIFVETASGIRSQFDDEAYIQAGATIVPRDVALGADVVMRIRPFEPAEVEMLKPNGVLIGHVQPAINKELLDKLVEKGTTAIAMDCIPRTLSRAQSFDTLTSMASVAGYRAVIEAANVFGRFFPGQITAAGKIPPAKVLVIGGGVAGLSAIKTAKGMGAVVKVSDTRAAVEEQAKSLGAEFLKVHVQESGEGTGGYAKEMSEAYKKAQKELLAKTAKDSDIIISTALIPGKKAPILVTKEMVDSMKSGSVTVDLAAEAGGNIEYTVPGQISKTPGGVTCVGYTDLPSRLAAQSSSLYSNNITNFFLSMGPHTSKVKGEFFIDHEDQAVRGALVAENGNITWPAPPIPLPAAPASAPKPKVPEVVVDPRQESMQKAMATTGAVGSALALGVLSPNPATTAMVSKLGLASVCGYQTVWGVAPALHSPLMSVTNAISGLTAVGGLMCMGGGIFPDSVAASLAASAVFASAVNIGGGFRVTQRMLDMFKRPGDPEEHNDVFKYPAATLAVGSALGIGLGVSEMANMAYLASSIACISSIACLAQQKTARLGTALGMMGVGGGIATALAATPTPLPLLAQMIGTLGAGGALGNFIAKRMKITELPQMVAAFHSLVGLAAVTTSAASFLATADPSNLDLVHKISTYLGTFVGAVTLTGSATAFGKLHGLLKSAPMDLPKKNSINSALAVGNAVGGVVFLASGNPTVGIACIGASSAMAGVMGAHMTASIGGADMPVVITLLNSYSGIALVCEGFLLNNDLLTVVGALIASSGGILSYIMCKSMNRSLANVVLGGYGTSTKKKVDGGGIALEHVEVDVPTVADSLVMAKKVTIVPGYGLAVANAQYAIANMVKTLREKGNIDVSFAIHPVAGRMPGQLNVLLAEAGVPYDIVHEMDEVSDSLDETDVALVIGANDTVSLAAEDPDSVLYGMPVIPVWHAKQVYILKRSLAAGYAGAENPLFFEKNAAMLLGDAKSSCESLNAEVGKNF</sequence>
<dbReference type="GO" id="GO:0016491">
    <property type="term" value="F:oxidoreductase activity"/>
    <property type="evidence" value="ECO:0007669"/>
    <property type="project" value="InterPro"/>
</dbReference>
<dbReference type="InterPro" id="IPR007698">
    <property type="entry name" value="AlaDH/PNT_NAD(H)-bd"/>
</dbReference>
<evidence type="ECO:0000259" key="15">
    <source>
        <dbReference type="SMART" id="SM01003"/>
    </source>
</evidence>
<feature type="transmembrane region" description="Helical" evidence="13">
    <location>
        <begin position="532"/>
        <end position="552"/>
    </location>
</feature>
<name>A0A2V3J4S1_9FLOR</name>
<comment type="catalytic activity">
    <reaction evidence="12">
        <text>NAD(+) + NADPH + H(+)(in) = NADH + NADP(+) + H(+)(out)</text>
        <dbReference type="Rhea" id="RHEA:47992"/>
        <dbReference type="ChEBI" id="CHEBI:15378"/>
        <dbReference type="ChEBI" id="CHEBI:57540"/>
        <dbReference type="ChEBI" id="CHEBI:57783"/>
        <dbReference type="ChEBI" id="CHEBI:57945"/>
        <dbReference type="ChEBI" id="CHEBI:58349"/>
        <dbReference type="EC" id="7.1.1.1"/>
    </reaction>
</comment>
<keyword evidence="9 13" id="KW-1133">Transmembrane helix</keyword>
<dbReference type="GO" id="GO:0005743">
    <property type="term" value="C:mitochondrial inner membrane"/>
    <property type="evidence" value="ECO:0007669"/>
    <property type="project" value="TreeGrafter"/>
</dbReference>
<dbReference type="InterPro" id="IPR007886">
    <property type="entry name" value="AlaDH/PNT_N"/>
</dbReference>
<dbReference type="FunFam" id="3.40.50.720:FF:000028">
    <property type="entry name" value="NAD(P) transhydrogenase subunit alpha"/>
    <property type="match status" value="1"/>
</dbReference>
<keyword evidence="7" id="KW-0521">NADP</keyword>
<feature type="transmembrane region" description="Helical" evidence="13">
    <location>
        <begin position="713"/>
        <end position="733"/>
    </location>
</feature>
<dbReference type="STRING" id="448386.A0A2V3J4S1"/>
<dbReference type="Pfam" id="PF02233">
    <property type="entry name" value="PNTB"/>
    <property type="match status" value="1"/>
</dbReference>
<dbReference type="EMBL" id="NBIV01000005">
    <property type="protein sequence ID" value="PXF49451.1"/>
    <property type="molecule type" value="Genomic_DNA"/>
</dbReference>
<evidence type="ECO:0000256" key="6">
    <source>
        <dbReference type="ARBA" id="ARBA00022741"/>
    </source>
</evidence>
<dbReference type="PROSITE" id="PS00837">
    <property type="entry name" value="ALADH_PNT_2"/>
    <property type="match status" value="1"/>
</dbReference>
<dbReference type="InterPro" id="IPR034300">
    <property type="entry name" value="PNTB-like"/>
</dbReference>
<evidence type="ECO:0000256" key="2">
    <source>
        <dbReference type="ARBA" id="ARBA00012943"/>
    </source>
</evidence>
<dbReference type="Pfam" id="PF12769">
    <property type="entry name" value="PNTB_4TM"/>
    <property type="match status" value="1"/>
</dbReference>
<organism evidence="16 17">
    <name type="scientific">Gracilariopsis chorda</name>
    <dbReference type="NCBI Taxonomy" id="448386"/>
    <lineage>
        <taxon>Eukaryota</taxon>
        <taxon>Rhodophyta</taxon>
        <taxon>Florideophyceae</taxon>
        <taxon>Rhodymeniophycidae</taxon>
        <taxon>Gracilariales</taxon>
        <taxon>Gracilariaceae</taxon>
        <taxon>Gracilariopsis</taxon>
    </lineage>
</organism>
<dbReference type="InterPro" id="IPR029035">
    <property type="entry name" value="DHS-like_NAD/FAD-binding_dom"/>
</dbReference>
<dbReference type="InterPro" id="IPR036291">
    <property type="entry name" value="NAD(P)-bd_dom_sf"/>
</dbReference>
<dbReference type="SUPFAM" id="SSF52283">
    <property type="entry name" value="Formate/glycerate dehydrogenase catalytic domain-like"/>
    <property type="match status" value="1"/>
</dbReference>
<evidence type="ECO:0000256" key="5">
    <source>
        <dbReference type="ARBA" id="ARBA00022692"/>
    </source>
</evidence>
<dbReference type="AlphaFoldDB" id="A0A2V3J4S1"/>
<dbReference type="SUPFAM" id="SSF51735">
    <property type="entry name" value="NAD(P)-binding Rossmann-fold domains"/>
    <property type="match status" value="1"/>
</dbReference>
<feature type="transmembrane region" description="Helical" evidence="13">
    <location>
        <begin position="806"/>
        <end position="825"/>
    </location>
</feature>